<dbReference type="InterPro" id="IPR036024">
    <property type="entry name" value="Somatomedin_B-like_dom_sf"/>
</dbReference>
<evidence type="ECO:0000313" key="5">
    <source>
        <dbReference type="Proteomes" id="UP000762676"/>
    </source>
</evidence>
<feature type="region of interest" description="Disordered" evidence="2">
    <location>
        <begin position="412"/>
        <end position="437"/>
    </location>
</feature>
<dbReference type="AlphaFoldDB" id="A0AAV4IZ75"/>
<feature type="domain" description="SMB" evidence="3">
    <location>
        <begin position="110"/>
        <end position="155"/>
    </location>
</feature>
<feature type="compositionally biased region" description="Polar residues" evidence="2">
    <location>
        <begin position="412"/>
        <end position="421"/>
    </location>
</feature>
<dbReference type="PROSITE" id="PS50958">
    <property type="entry name" value="SMB_2"/>
    <property type="match status" value="1"/>
</dbReference>
<keyword evidence="5" id="KW-1185">Reference proteome</keyword>
<protein>
    <recommendedName>
        <fullName evidence="3">SMB domain-containing protein</fullName>
    </recommendedName>
</protein>
<feature type="region of interest" description="Disordered" evidence="2">
    <location>
        <begin position="1"/>
        <end position="24"/>
    </location>
</feature>
<name>A0AAV4IZ75_9GAST</name>
<accession>A0AAV4IZ75</accession>
<dbReference type="Gene3D" id="4.10.410.20">
    <property type="match status" value="1"/>
</dbReference>
<dbReference type="SUPFAM" id="SSF90188">
    <property type="entry name" value="Somatomedin B domain"/>
    <property type="match status" value="1"/>
</dbReference>
<comment type="caution">
    <text evidence="4">The sequence shown here is derived from an EMBL/GenBank/DDBJ whole genome shotgun (WGS) entry which is preliminary data.</text>
</comment>
<evidence type="ECO:0000259" key="3">
    <source>
        <dbReference type="PROSITE" id="PS50958"/>
    </source>
</evidence>
<proteinExistence type="predicted"/>
<dbReference type="Pfam" id="PF01033">
    <property type="entry name" value="Somatomedin_B"/>
    <property type="match status" value="1"/>
</dbReference>
<sequence length="593" mass="67265">MLQETTTQTPQTFPTSATTTPPLALPSNLRWYLKELPEEDSHSFSETKRNQSQISAMLAESDKIFNPFRRNFHDIYQFLFGKHSYTMMPTSEMGDMVSKLALCSQVDVLTRISCRNRCGQLPDTRLFPAQCACDQDCFLYGDCCEDMNELCTDIFVQTVYKFYDVRENFSSPICHRDGAHVLIDNYNAEKIDPSVDPKTVRIDCDSEISKQDAVTDIFKAFANSSCRSKSLLMGQTKQARFCDRPDVLMCGNQDRPGAYTFFPLHLMCLKNPTTQRLVDRYGYGFHDMELVSHHGNCSYLRLTENSNTAYSTNDSNAPRNLWRKHKLEKIKLTIVSTQQSAVFNFELRDMLNVRCSGGLTASDWRCEVNECFDGQMFDEKFKQCYWPDYASLQVTTFPGSIESTNSPYNTQLTSISKSNKTSGKDKPDDEGGQGTGTISDGDNVQACSCFKVQAVLNAIGWWQVLVDTNQLLSERCGLHLSPKSRDKSKERDSISFNVTGFLGTNWASRKSECQEEEEGYKVVRLCLSSKKYSKRLKPMCFILQDLFIVNGNPPPHTGDRNAGNSNKRFIHLANTTTARFLFCLLTFILARGV</sequence>
<dbReference type="EMBL" id="BMAT01013478">
    <property type="protein sequence ID" value="GFS13866.1"/>
    <property type="molecule type" value="Genomic_DNA"/>
</dbReference>
<dbReference type="Proteomes" id="UP000762676">
    <property type="component" value="Unassembled WGS sequence"/>
</dbReference>
<organism evidence="4 5">
    <name type="scientific">Elysia marginata</name>
    <dbReference type="NCBI Taxonomy" id="1093978"/>
    <lineage>
        <taxon>Eukaryota</taxon>
        <taxon>Metazoa</taxon>
        <taxon>Spiralia</taxon>
        <taxon>Lophotrochozoa</taxon>
        <taxon>Mollusca</taxon>
        <taxon>Gastropoda</taxon>
        <taxon>Heterobranchia</taxon>
        <taxon>Euthyneura</taxon>
        <taxon>Panpulmonata</taxon>
        <taxon>Sacoglossa</taxon>
        <taxon>Placobranchoidea</taxon>
        <taxon>Plakobranchidae</taxon>
        <taxon>Elysia</taxon>
    </lineage>
</organism>
<evidence type="ECO:0000256" key="1">
    <source>
        <dbReference type="ARBA" id="ARBA00023157"/>
    </source>
</evidence>
<reference evidence="4 5" key="1">
    <citation type="journal article" date="2021" name="Elife">
        <title>Chloroplast acquisition without the gene transfer in kleptoplastic sea slugs, Plakobranchus ocellatus.</title>
        <authorList>
            <person name="Maeda T."/>
            <person name="Takahashi S."/>
            <person name="Yoshida T."/>
            <person name="Shimamura S."/>
            <person name="Takaki Y."/>
            <person name="Nagai Y."/>
            <person name="Toyoda A."/>
            <person name="Suzuki Y."/>
            <person name="Arimoto A."/>
            <person name="Ishii H."/>
            <person name="Satoh N."/>
            <person name="Nishiyama T."/>
            <person name="Hasebe M."/>
            <person name="Maruyama T."/>
            <person name="Minagawa J."/>
            <person name="Obokata J."/>
            <person name="Shigenobu S."/>
        </authorList>
    </citation>
    <scope>NUCLEOTIDE SEQUENCE [LARGE SCALE GENOMIC DNA]</scope>
</reference>
<evidence type="ECO:0000313" key="4">
    <source>
        <dbReference type="EMBL" id="GFS13866.1"/>
    </source>
</evidence>
<keyword evidence="1" id="KW-1015">Disulfide bond</keyword>
<gene>
    <name evidence="4" type="ORF">ElyMa_006732000</name>
</gene>
<dbReference type="InterPro" id="IPR001212">
    <property type="entry name" value="Somatomedin_B_dom"/>
</dbReference>
<evidence type="ECO:0000256" key="2">
    <source>
        <dbReference type="SAM" id="MobiDB-lite"/>
    </source>
</evidence>